<dbReference type="PATRIC" id="fig|1566026.4.peg.2728"/>
<dbReference type="PANTHER" id="PTHR39473">
    <property type="match status" value="1"/>
</dbReference>
<keyword evidence="2" id="KW-1185">Reference proteome</keyword>
<protein>
    <recommendedName>
        <fullName evidence="3">DinB-like domain-containing protein</fullName>
    </recommendedName>
</protein>
<dbReference type="EMBL" id="JSVA01000005">
    <property type="protein sequence ID" value="KOF03828.1"/>
    <property type="molecule type" value="Genomic_DNA"/>
</dbReference>
<reference evidence="2" key="1">
    <citation type="submission" date="2014-11" db="EMBL/GenBank/DDBJ databases">
        <title>Genome sequencing of Roseivirga sp. D-25.</title>
        <authorList>
            <person name="Selvaratnam C."/>
            <person name="Thevarajoo S."/>
            <person name="Goh K.M."/>
            <person name="Eee R."/>
            <person name="Chan K.-G."/>
            <person name="Chong C.S."/>
        </authorList>
    </citation>
    <scope>NUCLEOTIDE SEQUENCE [LARGE SCALE GENOMIC DNA]</scope>
    <source>
        <strain evidence="2">D-25</strain>
    </source>
</reference>
<dbReference type="RefSeq" id="WP_053222511.1">
    <property type="nucleotide sequence ID" value="NZ_JSVA01000005.1"/>
</dbReference>
<dbReference type="PANTHER" id="PTHR39473:SF1">
    <property type="entry name" value="DINB-LIKE DOMAIN-CONTAINING PROTEIN"/>
    <property type="match status" value="1"/>
</dbReference>
<evidence type="ECO:0000313" key="1">
    <source>
        <dbReference type="EMBL" id="KOF03828.1"/>
    </source>
</evidence>
<dbReference type="Gene3D" id="1.20.120.450">
    <property type="entry name" value="dinb family like domain"/>
    <property type="match status" value="1"/>
</dbReference>
<dbReference type="OrthoDB" id="1162179at2"/>
<dbReference type="InterPro" id="IPR034660">
    <property type="entry name" value="DinB/YfiT-like"/>
</dbReference>
<evidence type="ECO:0000313" key="2">
    <source>
        <dbReference type="Proteomes" id="UP000036908"/>
    </source>
</evidence>
<accession>A0A0L8AMX7</accession>
<dbReference type="AlphaFoldDB" id="A0A0L8AMX7"/>
<organism evidence="1 2">
    <name type="scientific">Roseivirga seohaensis subsp. aquiponti</name>
    <dbReference type="NCBI Taxonomy" id="1566026"/>
    <lineage>
        <taxon>Bacteria</taxon>
        <taxon>Pseudomonadati</taxon>
        <taxon>Bacteroidota</taxon>
        <taxon>Cytophagia</taxon>
        <taxon>Cytophagales</taxon>
        <taxon>Roseivirgaceae</taxon>
        <taxon>Roseivirga</taxon>
    </lineage>
</organism>
<comment type="caution">
    <text evidence="1">The sequence shown here is derived from an EMBL/GenBank/DDBJ whole genome shotgun (WGS) entry which is preliminary data.</text>
</comment>
<gene>
    <name evidence="1" type="ORF">OB69_04530</name>
</gene>
<evidence type="ECO:0008006" key="3">
    <source>
        <dbReference type="Google" id="ProtNLM"/>
    </source>
</evidence>
<dbReference type="Proteomes" id="UP000036908">
    <property type="component" value="Unassembled WGS sequence"/>
</dbReference>
<proteinExistence type="predicted"/>
<dbReference type="SUPFAM" id="SSF109854">
    <property type="entry name" value="DinB/YfiT-like putative metalloenzymes"/>
    <property type="match status" value="1"/>
</dbReference>
<name>A0A0L8AMX7_9BACT</name>
<sequence>MQLQQISVEILNQLITISNQLKDNEFRSPLNILSKNSIGKHIRHIIEFYDLMMVGHISGKVDYDKRSHDKVLEENRVLAIEKMNSLGQEIMAISEDQPVTMYANYSLDGNEPVTINTTLFRELQYNIEHAVHHMAIIKIALLNAFSEVKIPESFGVAYSTIKYQRDSECAQ</sequence>